<comment type="catalytic activity">
    <reaction evidence="1">
        <text>Release of an N-terminal aspartate or glutamate from a peptide, with a preference for aspartate.</text>
        <dbReference type="EC" id="3.4.11.21"/>
    </reaction>
</comment>
<evidence type="ECO:0000256" key="11">
    <source>
        <dbReference type="RuleBase" id="RU004386"/>
    </source>
</evidence>
<sequence>MESEFLKSATSFVSFLKRSCSCFHVVKNCCEELSSAGFQRLCEKSNWPSSVHPLGKYFITRNESAVIAFAVGGQYKAGNGFSIVAAHTDSPYLKLKPVSKIESNGYCQLGVETYGGGIWSSWLDRDLGLAGRIMVEEDGCIRSKLVQIDECVAVLPSLAIHLRDGDAKKDNAVNKETSLRPITRMKENGEEDASFHDKELIQYVCDHVHIKPESILDFELFLYDLNEPRLAGLKKEFVTARGLDNMACAYSCLEGFLQAGRLEEEATVRVMVLFDNEEIGSGSLMGAESTLLGDVLRGLATTPEQELISRRKSMILSCDMAHAVHPNYAEVHEANHKPLLNKGMVIKNHCRQRYATSSLSSAVVQKICKEHKVPFQQFVLRQDKNGGSTIGPIMSTKEGIYTVDVGLPQLAMHSIRETMGSMDVKNGIDFVRVFLEHYGEICERIVIDE</sequence>
<dbReference type="NCBIfam" id="NF002759">
    <property type="entry name" value="PRK02813.1"/>
    <property type="match status" value="1"/>
</dbReference>
<keyword evidence="9 11" id="KW-0862">Zinc</keyword>
<dbReference type="CDD" id="cd05658">
    <property type="entry name" value="M18_DAP"/>
    <property type="match status" value="1"/>
</dbReference>
<keyword evidence="13" id="KW-1185">Reference proteome</keyword>
<evidence type="ECO:0000256" key="5">
    <source>
        <dbReference type="ARBA" id="ARBA00022438"/>
    </source>
</evidence>
<comment type="caution">
    <text evidence="12">The sequence shown here is derived from an EMBL/GenBank/DDBJ whole genome shotgun (WGS) entry which is preliminary data.</text>
</comment>
<dbReference type="GO" id="GO:0008270">
    <property type="term" value="F:zinc ion binding"/>
    <property type="evidence" value="ECO:0007669"/>
    <property type="project" value="InterPro"/>
</dbReference>
<keyword evidence="8 11" id="KW-0378">Hydrolase</keyword>
<dbReference type="AlphaFoldDB" id="A0A196SGH4"/>
<dbReference type="SUPFAM" id="SSF101821">
    <property type="entry name" value="Aminopeptidase/glucanase lid domain"/>
    <property type="match status" value="1"/>
</dbReference>
<evidence type="ECO:0000256" key="7">
    <source>
        <dbReference type="ARBA" id="ARBA00022723"/>
    </source>
</evidence>
<proteinExistence type="inferred from homology"/>
<dbReference type="Proteomes" id="UP000078348">
    <property type="component" value="Unassembled WGS sequence"/>
</dbReference>
<dbReference type="GO" id="GO:0008237">
    <property type="term" value="F:metallopeptidase activity"/>
    <property type="evidence" value="ECO:0007669"/>
    <property type="project" value="UniProtKB-KW"/>
</dbReference>
<evidence type="ECO:0000256" key="3">
    <source>
        <dbReference type="ARBA" id="ARBA00008290"/>
    </source>
</evidence>
<dbReference type="OrthoDB" id="9880441at2759"/>
<reference evidence="12 13" key="1">
    <citation type="submission" date="2016-05" db="EMBL/GenBank/DDBJ databases">
        <title>Nuclear genome of Blastocystis sp. subtype 1 NandII.</title>
        <authorList>
            <person name="Gentekaki E."/>
            <person name="Curtis B."/>
            <person name="Stairs C."/>
            <person name="Eme L."/>
            <person name="Herman E."/>
            <person name="Klimes V."/>
            <person name="Arias M.C."/>
            <person name="Elias M."/>
            <person name="Hilliou F."/>
            <person name="Klute M."/>
            <person name="Malik S.-B."/>
            <person name="Pightling A."/>
            <person name="Rachubinski R."/>
            <person name="Salas D."/>
            <person name="Schlacht A."/>
            <person name="Suga H."/>
            <person name="Archibald J."/>
            <person name="Ball S.G."/>
            <person name="Clark G."/>
            <person name="Dacks J."/>
            <person name="Van Der Giezen M."/>
            <person name="Tsaousis A."/>
            <person name="Roger A."/>
        </authorList>
    </citation>
    <scope>NUCLEOTIDE SEQUENCE [LARGE SCALE GENOMIC DNA]</scope>
    <source>
        <strain evidence="13">ATCC 50177 / NandII</strain>
    </source>
</reference>
<dbReference type="PRINTS" id="PR00932">
    <property type="entry name" value="AMINO1PTASE"/>
</dbReference>
<evidence type="ECO:0000256" key="8">
    <source>
        <dbReference type="ARBA" id="ARBA00022801"/>
    </source>
</evidence>
<evidence type="ECO:0000256" key="2">
    <source>
        <dbReference type="ARBA" id="ARBA00001947"/>
    </source>
</evidence>
<evidence type="ECO:0000256" key="4">
    <source>
        <dbReference type="ARBA" id="ARBA00011965"/>
    </source>
</evidence>
<comment type="similarity">
    <text evidence="3 11">Belongs to the peptidase M18 family.</text>
</comment>
<keyword evidence="7 11" id="KW-0479">Metal-binding</keyword>
<dbReference type="Pfam" id="PF02127">
    <property type="entry name" value="Peptidase_M18"/>
    <property type="match status" value="1"/>
</dbReference>
<dbReference type="STRING" id="478820.A0A196SGH4"/>
<evidence type="ECO:0000256" key="9">
    <source>
        <dbReference type="ARBA" id="ARBA00022833"/>
    </source>
</evidence>
<gene>
    <name evidence="12" type="ORF">AV274_2101</name>
</gene>
<keyword evidence="5 11" id="KW-0031">Aminopeptidase</keyword>
<organism evidence="12 13">
    <name type="scientific">Blastocystis sp. subtype 1 (strain ATCC 50177 / NandII)</name>
    <dbReference type="NCBI Taxonomy" id="478820"/>
    <lineage>
        <taxon>Eukaryota</taxon>
        <taxon>Sar</taxon>
        <taxon>Stramenopiles</taxon>
        <taxon>Bigyra</taxon>
        <taxon>Opalozoa</taxon>
        <taxon>Opalinata</taxon>
        <taxon>Blastocystidae</taxon>
        <taxon>Blastocystis</taxon>
    </lineage>
</organism>
<comment type="cofactor">
    <cofactor evidence="2">
        <name>Zn(2+)</name>
        <dbReference type="ChEBI" id="CHEBI:29105"/>
    </cofactor>
</comment>
<dbReference type="PANTHER" id="PTHR28570:SF3">
    <property type="entry name" value="ASPARTYL AMINOPEPTIDASE"/>
    <property type="match status" value="1"/>
</dbReference>
<dbReference type="FunFam" id="2.30.250.10:FF:000001">
    <property type="entry name" value="Aspartyl aminopeptidase 1"/>
    <property type="match status" value="1"/>
</dbReference>
<dbReference type="Gene3D" id="3.40.630.10">
    <property type="entry name" value="Zn peptidases"/>
    <property type="match status" value="1"/>
</dbReference>
<evidence type="ECO:0000256" key="10">
    <source>
        <dbReference type="ARBA" id="ARBA00023049"/>
    </source>
</evidence>
<dbReference type="Gene3D" id="2.30.250.10">
    <property type="entry name" value="Aminopeptidase i, Domain 2"/>
    <property type="match status" value="1"/>
</dbReference>
<dbReference type="GO" id="GO:0005737">
    <property type="term" value="C:cytoplasm"/>
    <property type="evidence" value="ECO:0007669"/>
    <property type="project" value="UniProtKB-ARBA"/>
</dbReference>
<dbReference type="InterPro" id="IPR023358">
    <property type="entry name" value="Peptidase_M18_dom2"/>
</dbReference>
<dbReference type="InterPro" id="IPR001948">
    <property type="entry name" value="Peptidase_M18"/>
</dbReference>
<evidence type="ECO:0000313" key="13">
    <source>
        <dbReference type="Proteomes" id="UP000078348"/>
    </source>
</evidence>
<dbReference type="EC" id="3.4.11.21" evidence="4"/>
<evidence type="ECO:0000313" key="12">
    <source>
        <dbReference type="EMBL" id="OAO16160.1"/>
    </source>
</evidence>
<name>A0A196SGH4_BLAHN</name>
<dbReference type="SUPFAM" id="SSF53187">
    <property type="entry name" value="Zn-dependent exopeptidases"/>
    <property type="match status" value="1"/>
</dbReference>
<keyword evidence="6 11" id="KW-0645">Protease</keyword>
<evidence type="ECO:0000256" key="1">
    <source>
        <dbReference type="ARBA" id="ARBA00001335"/>
    </source>
</evidence>
<keyword evidence="10 11" id="KW-0482">Metalloprotease</keyword>
<dbReference type="EMBL" id="LXWW01000096">
    <property type="protein sequence ID" value="OAO16160.1"/>
    <property type="molecule type" value="Genomic_DNA"/>
</dbReference>
<dbReference type="GO" id="GO:0004177">
    <property type="term" value="F:aminopeptidase activity"/>
    <property type="evidence" value="ECO:0007669"/>
    <property type="project" value="UniProtKB-KW"/>
</dbReference>
<protein>
    <recommendedName>
        <fullName evidence="4">aspartyl aminopeptidase</fullName>
        <ecNumber evidence="4">3.4.11.21</ecNumber>
    </recommendedName>
</protein>
<accession>A0A196SGH4</accession>
<dbReference type="GO" id="GO:0006508">
    <property type="term" value="P:proteolysis"/>
    <property type="evidence" value="ECO:0007669"/>
    <property type="project" value="UniProtKB-KW"/>
</dbReference>
<dbReference type="PANTHER" id="PTHR28570">
    <property type="entry name" value="ASPARTYL AMINOPEPTIDASE"/>
    <property type="match status" value="1"/>
</dbReference>
<evidence type="ECO:0000256" key="6">
    <source>
        <dbReference type="ARBA" id="ARBA00022670"/>
    </source>
</evidence>